<dbReference type="Pfam" id="PF07690">
    <property type="entry name" value="MFS_1"/>
    <property type="match status" value="1"/>
</dbReference>
<dbReference type="InterPro" id="IPR051084">
    <property type="entry name" value="H+-coupled_symporters"/>
</dbReference>
<evidence type="ECO:0000256" key="10">
    <source>
        <dbReference type="ARBA" id="ARBA00039918"/>
    </source>
</evidence>
<keyword evidence="8 11" id="KW-0472">Membrane</keyword>
<name>A0A2N0Z0A0_9BACI</name>
<dbReference type="GO" id="GO:0015293">
    <property type="term" value="F:symporter activity"/>
    <property type="evidence" value="ECO:0007669"/>
    <property type="project" value="UniProtKB-KW"/>
</dbReference>
<dbReference type="Gene3D" id="1.20.1250.20">
    <property type="entry name" value="MFS general substrate transporter like domains"/>
    <property type="match status" value="2"/>
</dbReference>
<comment type="subcellular location">
    <subcellularLocation>
        <location evidence="1">Cell membrane</location>
        <topology evidence="1">Multi-pass membrane protein</topology>
    </subcellularLocation>
</comment>
<dbReference type="InterPro" id="IPR036259">
    <property type="entry name" value="MFS_trans_sf"/>
</dbReference>
<feature type="transmembrane region" description="Helical" evidence="11">
    <location>
        <begin position="113"/>
        <end position="132"/>
    </location>
</feature>
<dbReference type="PANTHER" id="PTHR43528:SF1">
    <property type="entry name" value="ALPHA-KETOGLUTARATE PERMEASE"/>
    <property type="match status" value="1"/>
</dbReference>
<evidence type="ECO:0000256" key="8">
    <source>
        <dbReference type="ARBA" id="ARBA00023136"/>
    </source>
</evidence>
<keyword evidence="14" id="KW-1185">Reference proteome</keyword>
<evidence type="ECO:0000256" key="11">
    <source>
        <dbReference type="SAM" id="Phobius"/>
    </source>
</evidence>
<dbReference type="SUPFAM" id="SSF103473">
    <property type="entry name" value="MFS general substrate transporter"/>
    <property type="match status" value="1"/>
</dbReference>
<keyword evidence="4" id="KW-1003">Cell membrane</keyword>
<feature type="transmembrane region" description="Helical" evidence="11">
    <location>
        <begin position="312"/>
        <end position="331"/>
    </location>
</feature>
<keyword evidence="7 11" id="KW-1133">Transmembrane helix</keyword>
<evidence type="ECO:0000313" key="13">
    <source>
        <dbReference type="EMBL" id="PKG22934.1"/>
    </source>
</evidence>
<evidence type="ECO:0000256" key="9">
    <source>
        <dbReference type="ARBA" id="ARBA00037295"/>
    </source>
</evidence>
<keyword evidence="6" id="KW-0769">Symport</keyword>
<feature type="transmembrane region" description="Helical" evidence="11">
    <location>
        <begin position="337"/>
        <end position="360"/>
    </location>
</feature>
<comment type="caution">
    <text evidence="13">The sequence shown here is derived from an EMBL/GenBank/DDBJ whole genome shotgun (WGS) entry which is preliminary data.</text>
</comment>
<feature type="transmembrane region" description="Helical" evidence="11">
    <location>
        <begin position="279"/>
        <end position="300"/>
    </location>
</feature>
<organism evidence="13 14">
    <name type="scientific">Niallia nealsonii</name>
    <dbReference type="NCBI Taxonomy" id="115979"/>
    <lineage>
        <taxon>Bacteria</taxon>
        <taxon>Bacillati</taxon>
        <taxon>Bacillota</taxon>
        <taxon>Bacilli</taxon>
        <taxon>Bacillales</taxon>
        <taxon>Bacillaceae</taxon>
        <taxon>Niallia</taxon>
    </lineage>
</organism>
<evidence type="ECO:0000256" key="2">
    <source>
        <dbReference type="ARBA" id="ARBA00008240"/>
    </source>
</evidence>
<feature type="transmembrane region" description="Helical" evidence="11">
    <location>
        <begin position="246"/>
        <end position="267"/>
    </location>
</feature>
<comment type="function">
    <text evidence="9">May be a proton symporter involved in the uptake of osmolytes such as proline and glycine betaine.</text>
</comment>
<gene>
    <name evidence="13" type="ORF">CWS01_14755</name>
</gene>
<dbReference type="AlphaFoldDB" id="A0A2N0Z0A0"/>
<dbReference type="InterPro" id="IPR020846">
    <property type="entry name" value="MFS_dom"/>
</dbReference>
<proteinExistence type="inferred from homology"/>
<evidence type="ECO:0000256" key="7">
    <source>
        <dbReference type="ARBA" id="ARBA00022989"/>
    </source>
</evidence>
<evidence type="ECO:0000256" key="4">
    <source>
        <dbReference type="ARBA" id="ARBA00022475"/>
    </source>
</evidence>
<feature type="domain" description="Major facilitator superfamily (MFS) profile" evidence="12">
    <location>
        <begin position="17"/>
        <end position="427"/>
    </location>
</feature>
<accession>A0A2N0Z0A0</accession>
<dbReference type="PROSITE" id="PS50850">
    <property type="entry name" value="MFS"/>
    <property type="match status" value="1"/>
</dbReference>
<feature type="transmembrane region" description="Helical" evidence="11">
    <location>
        <begin position="89"/>
        <end position="107"/>
    </location>
</feature>
<evidence type="ECO:0000256" key="5">
    <source>
        <dbReference type="ARBA" id="ARBA00022692"/>
    </source>
</evidence>
<comment type="similarity">
    <text evidence="2">Belongs to the major facilitator superfamily. Metabolite:H+ Symporter (MHS) family (TC 2.A.1.6) family.</text>
</comment>
<evidence type="ECO:0000256" key="6">
    <source>
        <dbReference type="ARBA" id="ARBA00022847"/>
    </source>
</evidence>
<evidence type="ECO:0000313" key="14">
    <source>
        <dbReference type="Proteomes" id="UP000233375"/>
    </source>
</evidence>
<reference evidence="13 14" key="1">
    <citation type="journal article" date="2003" name="Int. J. Syst. Evol. Microbiol.">
        <title>Bacillus nealsonii sp. nov., isolated from a spacecraft-assembly facility, whose spores are gamma-radiation resistant.</title>
        <authorList>
            <person name="Venkateswaran K."/>
            <person name="Kempf M."/>
            <person name="Chen F."/>
            <person name="Satomi M."/>
            <person name="Nicholson W."/>
            <person name="Kern R."/>
        </authorList>
    </citation>
    <scope>NUCLEOTIDE SEQUENCE [LARGE SCALE GENOMIC DNA]</scope>
    <source>
        <strain evidence="13 14">FO-92</strain>
    </source>
</reference>
<evidence type="ECO:0000256" key="1">
    <source>
        <dbReference type="ARBA" id="ARBA00004651"/>
    </source>
</evidence>
<dbReference type="RefSeq" id="WP_101177955.1">
    <property type="nucleotide sequence ID" value="NZ_PISE01000031.1"/>
</dbReference>
<dbReference type="FunFam" id="1.20.1250.20:FF:000001">
    <property type="entry name" value="Dicarboxylate MFS transporter"/>
    <property type="match status" value="1"/>
</dbReference>
<dbReference type="InterPro" id="IPR011701">
    <property type="entry name" value="MFS"/>
</dbReference>
<feature type="transmembrane region" description="Helical" evidence="11">
    <location>
        <begin position="189"/>
        <end position="210"/>
    </location>
</feature>
<feature type="transmembrane region" description="Helical" evidence="11">
    <location>
        <begin position="372"/>
        <end position="397"/>
    </location>
</feature>
<dbReference type="GO" id="GO:0005886">
    <property type="term" value="C:plasma membrane"/>
    <property type="evidence" value="ECO:0007669"/>
    <property type="project" value="UniProtKB-SubCell"/>
</dbReference>
<evidence type="ECO:0000259" key="12">
    <source>
        <dbReference type="PROSITE" id="PS50850"/>
    </source>
</evidence>
<feature type="transmembrane region" description="Helical" evidence="11">
    <location>
        <begin position="403"/>
        <end position="421"/>
    </location>
</feature>
<keyword evidence="5 11" id="KW-0812">Transmembrane</keyword>
<protein>
    <recommendedName>
        <fullName evidence="10">Putative proline/betaine transporter</fullName>
    </recommendedName>
</protein>
<dbReference type="EMBL" id="PISE01000031">
    <property type="protein sequence ID" value="PKG22934.1"/>
    <property type="molecule type" value="Genomic_DNA"/>
</dbReference>
<feature type="transmembrane region" description="Helical" evidence="11">
    <location>
        <begin position="153"/>
        <end position="177"/>
    </location>
</feature>
<dbReference type="Pfam" id="PF00083">
    <property type="entry name" value="Sugar_tr"/>
    <property type="match status" value="1"/>
</dbReference>
<dbReference type="Proteomes" id="UP000233375">
    <property type="component" value="Unassembled WGS sequence"/>
</dbReference>
<feature type="transmembrane region" description="Helical" evidence="11">
    <location>
        <begin position="54"/>
        <end position="77"/>
    </location>
</feature>
<keyword evidence="3" id="KW-0813">Transport</keyword>
<evidence type="ECO:0000256" key="3">
    <source>
        <dbReference type="ARBA" id="ARBA00022448"/>
    </source>
</evidence>
<sequence length="448" mass="48338">MTAIALEAKTKKGMKQILGGSAFGNMIEWFDYASYGYLATIIASVFFAPGDKTAALLSTFAIFALSFLVRPIGGLVWGHYGDRLGRKKILVLTMCLMSFSTFLIGLIPSYERIGILAPILLLSCRMVQGFSASGEYAGASLMIAEHAPKKKRGLLVSMVPASTAAGMLLGAIVTSLLESMLTDSALHSWGWRIPFLLSLPLGLIGLSIRLKMEDSPLFKELESKTEQSLVPQLGVMEGIRKNRKNIFIAFGVICLNAVGFYIILSYMPTYLSTVLKFAPLHSTLTTIFTLFSYVIMLPLVGMLTDKMGRKPVLIAACILFIVFTYPIFALMSMGGAFTILAMILLGAILACNDGVLATFLSEMFPTEVRYSGFALSFNTGNAIFGGTASYVATFLIASTGNGFAPAFYLMAAAVIALFALIKSAETANVSMIKEEEPVIAPFQEVANK</sequence>
<dbReference type="PANTHER" id="PTHR43528">
    <property type="entry name" value="ALPHA-KETOGLUTARATE PERMEASE"/>
    <property type="match status" value="1"/>
</dbReference>
<dbReference type="InterPro" id="IPR005828">
    <property type="entry name" value="MFS_sugar_transport-like"/>
</dbReference>
<dbReference type="OrthoDB" id="9783227at2"/>